<keyword evidence="7" id="KW-0560">Oxidoreductase</keyword>
<feature type="domain" description="FAD/NAD(P)-binding" evidence="17">
    <location>
        <begin position="34"/>
        <end position="151"/>
    </location>
</feature>
<comment type="caution">
    <text evidence="18">The sequence shown here is derived from an EMBL/GenBank/DDBJ whole genome shotgun (WGS) entry which is preliminary data.</text>
</comment>
<gene>
    <name evidence="18" type="ORF">KP79_PYT00675</name>
</gene>
<dbReference type="GO" id="GO:0048038">
    <property type="term" value="F:quinone binding"/>
    <property type="evidence" value="ECO:0007669"/>
    <property type="project" value="UniProtKB-KW"/>
</dbReference>
<evidence type="ECO:0000256" key="1">
    <source>
        <dbReference type="ARBA" id="ARBA00001974"/>
    </source>
</evidence>
<evidence type="ECO:0000256" key="9">
    <source>
        <dbReference type="ARBA" id="ARBA00051038"/>
    </source>
</evidence>
<dbReference type="Pfam" id="PF07992">
    <property type="entry name" value="Pyr_redox_2"/>
    <property type="match status" value="2"/>
</dbReference>
<comment type="cofactor">
    <cofactor evidence="1">
        <name>FAD</name>
        <dbReference type="ChEBI" id="CHEBI:57692"/>
    </cofactor>
</comment>
<dbReference type="InterPro" id="IPR036188">
    <property type="entry name" value="FAD/NAD-bd_sf"/>
</dbReference>
<dbReference type="STRING" id="6573.A0A210QSP6"/>
<dbReference type="FunFam" id="3.50.50.60:FF:000034">
    <property type="entry name" value="sulfide:quinone oxidoreductase, mitochondrial"/>
    <property type="match status" value="1"/>
</dbReference>
<dbReference type="Proteomes" id="UP000242188">
    <property type="component" value="Unassembled WGS sequence"/>
</dbReference>
<comment type="catalytic activity">
    <reaction evidence="11">
        <text>a quinone + hydrogen sulfide + glutathione + H(+) = S-sulfanylglutathione + a quinol</text>
        <dbReference type="Rhea" id="RHEA:55156"/>
        <dbReference type="ChEBI" id="CHEBI:15378"/>
        <dbReference type="ChEBI" id="CHEBI:24646"/>
        <dbReference type="ChEBI" id="CHEBI:29919"/>
        <dbReference type="ChEBI" id="CHEBI:57925"/>
        <dbReference type="ChEBI" id="CHEBI:58905"/>
        <dbReference type="ChEBI" id="CHEBI:132124"/>
        <dbReference type="EC" id="1.8.5.8"/>
    </reaction>
    <physiologicalReaction direction="left-to-right" evidence="11">
        <dbReference type="Rhea" id="RHEA:55157"/>
    </physiologicalReaction>
</comment>
<dbReference type="InterPro" id="IPR015904">
    <property type="entry name" value="Sulphide_quinone_reductase"/>
</dbReference>
<name>A0A210QSP6_MIZYE</name>
<keyword evidence="6" id="KW-0809">Transit peptide</keyword>
<dbReference type="SUPFAM" id="SSF51905">
    <property type="entry name" value="FAD/NAD(P)-binding domain"/>
    <property type="match status" value="2"/>
</dbReference>
<keyword evidence="3" id="KW-0285">Flavoprotein</keyword>
<evidence type="ECO:0000259" key="17">
    <source>
        <dbReference type="Pfam" id="PF07992"/>
    </source>
</evidence>
<evidence type="ECO:0000256" key="7">
    <source>
        <dbReference type="ARBA" id="ARBA00023002"/>
    </source>
</evidence>
<evidence type="ECO:0000313" key="19">
    <source>
        <dbReference type="Proteomes" id="UP000242188"/>
    </source>
</evidence>
<accession>A0A210QSP6</accession>
<evidence type="ECO:0000256" key="2">
    <source>
        <dbReference type="ARBA" id="ARBA00004173"/>
    </source>
</evidence>
<evidence type="ECO:0000256" key="16">
    <source>
        <dbReference type="ARBA" id="ARBA00082958"/>
    </source>
</evidence>
<keyword evidence="5" id="KW-0274">FAD</keyword>
<dbReference type="GO" id="GO:0070221">
    <property type="term" value="P:sulfide oxidation, using sulfide:quinone oxidoreductase"/>
    <property type="evidence" value="ECO:0007669"/>
    <property type="project" value="TreeGrafter"/>
</dbReference>
<evidence type="ECO:0000256" key="6">
    <source>
        <dbReference type="ARBA" id="ARBA00022946"/>
    </source>
</evidence>
<evidence type="ECO:0000256" key="3">
    <source>
        <dbReference type="ARBA" id="ARBA00022630"/>
    </source>
</evidence>
<evidence type="ECO:0000313" key="18">
    <source>
        <dbReference type="EMBL" id="OWF51728.1"/>
    </source>
</evidence>
<comment type="catalytic activity">
    <reaction evidence="10">
        <text>ubiquinone-10 + hydrogen sulfide + glutathione + H(+) = S-sulfanylglutathione + ubiquinol-10</text>
        <dbReference type="Rhea" id="RHEA:62608"/>
        <dbReference type="ChEBI" id="CHEBI:15378"/>
        <dbReference type="ChEBI" id="CHEBI:29919"/>
        <dbReference type="ChEBI" id="CHEBI:46245"/>
        <dbReference type="ChEBI" id="CHEBI:57925"/>
        <dbReference type="ChEBI" id="CHEBI:58905"/>
        <dbReference type="ChEBI" id="CHEBI:64183"/>
    </reaction>
    <physiologicalReaction direction="left-to-right" evidence="10">
        <dbReference type="Rhea" id="RHEA:62609"/>
    </physiologicalReaction>
</comment>
<evidence type="ECO:0000256" key="13">
    <source>
        <dbReference type="ARBA" id="ARBA00060891"/>
    </source>
</evidence>
<sequence>MAGKVLQNSRVVILEGLKSRSRNFSTSLSFQKNYKLVVVGGGAGGCAVAAKFVRKLGAGNVAVIEPSQTHYYQPMFTLVGGGIKTLSDTARPMKSVLPAKCDWIESKAVQFDPVNQKVTTASGEEVGYDYLVVAMGLQLNFNKIKGLPEAFDLDPQVVSNYWTKTVVNTYPAIQRFKGGNAIFTFPNTPIKCAGAPQKIMYLAEELFRKNNTRNDSEVLFNTALGVIFGVKKYAESLQKVIDSRNIKVNYKRNLVEVRASEREAVFENLDKPGEMEVFKYDMLHVTPPMSTPDELRTSDIVNEAGFVSVNKDTLQHTSFPNIFAIGDCNSAPTSKTAAAVAAQSGVLERNLSAVMDGGKQSAKYDGYTSCPLVTSRGKCILAEFDYDAQPLETFPVNQGKERSSMYQMKAKIMPELYWKLMLNGYWNGPGVYRKMMRLGMSPRKPSA</sequence>
<evidence type="ECO:0000256" key="4">
    <source>
        <dbReference type="ARBA" id="ARBA00022719"/>
    </source>
</evidence>
<dbReference type="PANTHER" id="PTHR10632:SF2">
    <property type="entry name" value="SULFIDE:QUINONE OXIDOREDUCTASE, MITOCHONDRIAL"/>
    <property type="match status" value="1"/>
</dbReference>
<comment type="similarity">
    <text evidence="13">Belongs to the SQRD family.</text>
</comment>
<reference evidence="18 19" key="1">
    <citation type="journal article" date="2017" name="Nat. Ecol. Evol.">
        <title>Scallop genome provides insights into evolution of bilaterian karyotype and development.</title>
        <authorList>
            <person name="Wang S."/>
            <person name="Zhang J."/>
            <person name="Jiao W."/>
            <person name="Li J."/>
            <person name="Xun X."/>
            <person name="Sun Y."/>
            <person name="Guo X."/>
            <person name="Huan P."/>
            <person name="Dong B."/>
            <person name="Zhang L."/>
            <person name="Hu X."/>
            <person name="Sun X."/>
            <person name="Wang J."/>
            <person name="Zhao C."/>
            <person name="Wang Y."/>
            <person name="Wang D."/>
            <person name="Huang X."/>
            <person name="Wang R."/>
            <person name="Lv J."/>
            <person name="Li Y."/>
            <person name="Zhang Z."/>
            <person name="Liu B."/>
            <person name="Lu W."/>
            <person name="Hui Y."/>
            <person name="Liang J."/>
            <person name="Zhou Z."/>
            <person name="Hou R."/>
            <person name="Li X."/>
            <person name="Liu Y."/>
            <person name="Li H."/>
            <person name="Ning X."/>
            <person name="Lin Y."/>
            <person name="Zhao L."/>
            <person name="Xing Q."/>
            <person name="Dou J."/>
            <person name="Li Y."/>
            <person name="Mao J."/>
            <person name="Guo H."/>
            <person name="Dou H."/>
            <person name="Li T."/>
            <person name="Mu C."/>
            <person name="Jiang W."/>
            <person name="Fu Q."/>
            <person name="Fu X."/>
            <person name="Miao Y."/>
            <person name="Liu J."/>
            <person name="Yu Q."/>
            <person name="Li R."/>
            <person name="Liao H."/>
            <person name="Li X."/>
            <person name="Kong Y."/>
            <person name="Jiang Z."/>
            <person name="Chourrout D."/>
            <person name="Li R."/>
            <person name="Bao Z."/>
        </authorList>
    </citation>
    <scope>NUCLEOTIDE SEQUENCE [LARGE SCALE GENOMIC DNA]</scope>
    <source>
        <strain evidence="18 19">PY_sf001</strain>
    </source>
</reference>
<keyword evidence="19" id="KW-1185">Reference proteome</keyword>
<feature type="domain" description="FAD/NAD(P)-binding" evidence="17">
    <location>
        <begin position="232"/>
        <end position="338"/>
    </location>
</feature>
<dbReference type="EC" id="1.8.5.8" evidence="14"/>
<dbReference type="GO" id="GO:0070224">
    <property type="term" value="F:sulfide:quinone oxidoreductase activity"/>
    <property type="evidence" value="ECO:0007669"/>
    <property type="project" value="TreeGrafter"/>
</dbReference>
<organism evidence="18 19">
    <name type="scientific">Mizuhopecten yessoensis</name>
    <name type="common">Japanese scallop</name>
    <name type="synonym">Patinopecten yessoensis</name>
    <dbReference type="NCBI Taxonomy" id="6573"/>
    <lineage>
        <taxon>Eukaryota</taxon>
        <taxon>Metazoa</taxon>
        <taxon>Spiralia</taxon>
        <taxon>Lophotrochozoa</taxon>
        <taxon>Mollusca</taxon>
        <taxon>Bivalvia</taxon>
        <taxon>Autobranchia</taxon>
        <taxon>Pteriomorphia</taxon>
        <taxon>Pectinida</taxon>
        <taxon>Pectinoidea</taxon>
        <taxon>Pectinidae</taxon>
        <taxon>Mizuhopecten</taxon>
    </lineage>
</organism>
<keyword evidence="8" id="KW-0496">Mitochondrion</keyword>
<evidence type="ECO:0000256" key="14">
    <source>
        <dbReference type="ARBA" id="ARBA00066447"/>
    </source>
</evidence>
<dbReference type="GO" id="GO:0106436">
    <property type="term" value="F:glutathione-dependent sulfide quinone oxidoreductase activity"/>
    <property type="evidence" value="ECO:0007669"/>
    <property type="project" value="UniProtKB-EC"/>
</dbReference>
<evidence type="ECO:0000256" key="10">
    <source>
        <dbReference type="ARBA" id="ARBA00052810"/>
    </source>
</evidence>
<dbReference type="AlphaFoldDB" id="A0A210QSP6"/>
<dbReference type="Gene3D" id="3.50.50.60">
    <property type="entry name" value="FAD/NAD(P)-binding domain"/>
    <property type="match status" value="2"/>
</dbReference>
<evidence type="ECO:0000256" key="8">
    <source>
        <dbReference type="ARBA" id="ARBA00023128"/>
    </source>
</evidence>
<comment type="function">
    <text evidence="12">Catalyzes the oxidation of hydrogen sulfide with the help of a quinone, such as ubiquinone-10, giving rise to thiosulfate and ultimately to sulfane (molecular sulfur) atoms. Requires an additional electron acceptor; can use sulfite, sulfide or cyanide (in vitro). It is believed the in vivo electron acceptor is glutathione.</text>
</comment>
<protein>
    <recommendedName>
        <fullName evidence="15">Sulfide:quinone oxidoreductase, mitochondrial</fullName>
        <ecNumber evidence="14">1.8.5.8</ecNumber>
    </recommendedName>
    <alternativeName>
        <fullName evidence="16">Sulfide quinone oxidoreductase</fullName>
    </alternativeName>
</protein>
<comment type="subcellular location">
    <subcellularLocation>
        <location evidence="2">Mitochondrion</location>
    </subcellularLocation>
</comment>
<dbReference type="EMBL" id="NEDP02002088">
    <property type="protein sequence ID" value="OWF51728.1"/>
    <property type="molecule type" value="Genomic_DNA"/>
</dbReference>
<comment type="catalytic activity">
    <reaction evidence="9">
        <text>ubiquinone-10 + hydrogen sulfide + sulfite + 2 H(+) = ubiquinol-10 + thiosulfate</text>
        <dbReference type="Rhea" id="RHEA:38359"/>
        <dbReference type="ChEBI" id="CHEBI:15378"/>
        <dbReference type="ChEBI" id="CHEBI:17359"/>
        <dbReference type="ChEBI" id="CHEBI:29919"/>
        <dbReference type="ChEBI" id="CHEBI:33542"/>
        <dbReference type="ChEBI" id="CHEBI:46245"/>
        <dbReference type="ChEBI" id="CHEBI:64183"/>
    </reaction>
    <physiologicalReaction direction="left-to-right" evidence="9">
        <dbReference type="Rhea" id="RHEA:38360"/>
    </physiologicalReaction>
</comment>
<dbReference type="InterPro" id="IPR023753">
    <property type="entry name" value="FAD/NAD-binding_dom"/>
</dbReference>
<evidence type="ECO:0000256" key="15">
    <source>
        <dbReference type="ARBA" id="ARBA00070160"/>
    </source>
</evidence>
<dbReference type="GO" id="GO:0071949">
    <property type="term" value="F:FAD binding"/>
    <property type="evidence" value="ECO:0007669"/>
    <property type="project" value="TreeGrafter"/>
</dbReference>
<evidence type="ECO:0000256" key="5">
    <source>
        <dbReference type="ARBA" id="ARBA00022827"/>
    </source>
</evidence>
<dbReference type="PANTHER" id="PTHR10632">
    <property type="entry name" value="SULFIDE:QUINONE OXIDOREDUCTASE"/>
    <property type="match status" value="1"/>
</dbReference>
<evidence type="ECO:0000256" key="12">
    <source>
        <dbReference type="ARBA" id="ARBA00059167"/>
    </source>
</evidence>
<keyword evidence="4" id="KW-0874">Quinone</keyword>
<dbReference type="PRINTS" id="PR00368">
    <property type="entry name" value="FADPNR"/>
</dbReference>
<proteinExistence type="inferred from homology"/>
<evidence type="ECO:0000256" key="11">
    <source>
        <dbReference type="ARBA" id="ARBA00052986"/>
    </source>
</evidence>
<dbReference type="OrthoDB" id="5376590at2759"/>
<dbReference type="GO" id="GO:0005739">
    <property type="term" value="C:mitochondrion"/>
    <property type="evidence" value="ECO:0007669"/>
    <property type="project" value="UniProtKB-SubCell"/>
</dbReference>